<gene>
    <name evidence="1" type="ORF">NYM_LOCUS29706</name>
</gene>
<protein>
    <recommendedName>
        <fullName evidence="2">Protein kinase domain-containing protein</fullName>
    </recommendedName>
</protein>
<evidence type="ECO:0008006" key="2">
    <source>
        <dbReference type="Google" id="ProtNLM"/>
    </source>
</evidence>
<accession>A0A5K1HGN1</accession>
<dbReference type="EMBL" id="LR722047">
    <property type="protein sequence ID" value="VVW87113.1"/>
    <property type="molecule type" value="Genomic_DNA"/>
</dbReference>
<proteinExistence type="predicted"/>
<dbReference type="AlphaFoldDB" id="A0A5K1HGN1"/>
<sequence length="95" mass="10492">MLTNRSLFEGSNSTSMLFKIIRTLGCPTAADVTAMMLDPAEIDIVEAEGQGVGVRLRKLNPLCDEGLVQLVERMIVYNPQLRITAENALELPLFQ</sequence>
<name>A0A5K1HGN1_9MAGN</name>
<dbReference type="SUPFAM" id="SSF56112">
    <property type="entry name" value="Protein kinase-like (PK-like)"/>
    <property type="match status" value="1"/>
</dbReference>
<dbReference type="Gene3D" id="1.10.510.10">
    <property type="entry name" value="Transferase(Phosphotransferase) domain 1"/>
    <property type="match status" value="1"/>
</dbReference>
<dbReference type="InterPro" id="IPR011009">
    <property type="entry name" value="Kinase-like_dom_sf"/>
</dbReference>
<organism evidence="1">
    <name type="scientific">Nymphaea colorata</name>
    <name type="common">pocket water lily</name>
    <dbReference type="NCBI Taxonomy" id="210225"/>
    <lineage>
        <taxon>Eukaryota</taxon>
        <taxon>Viridiplantae</taxon>
        <taxon>Streptophyta</taxon>
        <taxon>Embryophyta</taxon>
        <taxon>Tracheophyta</taxon>
        <taxon>Spermatophyta</taxon>
        <taxon>Magnoliopsida</taxon>
        <taxon>Nymphaeales</taxon>
        <taxon>Nymphaeaceae</taxon>
        <taxon>Nymphaea</taxon>
    </lineage>
</organism>
<reference evidence="1" key="1">
    <citation type="submission" date="2019-09" db="EMBL/GenBank/DDBJ databases">
        <authorList>
            <person name="Zhang L."/>
        </authorList>
    </citation>
    <scope>NUCLEOTIDE SEQUENCE</scope>
</reference>
<evidence type="ECO:0000313" key="1">
    <source>
        <dbReference type="EMBL" id="VVW87113.1"/>
    </source>
</evidence>